<keyword evidence="1" id="KW-0732">Signal</keyword>
<dbReference type="RefSeq" id="WP_054643056.1">
    <property type="nucleotide sequence ID" value="NZ_LNUB01000001.1"/>
</dbReference>
<dbReference type="AlphaFoldDB" id="A0A210P7B1"/>
<name>A0A210P7B1_9LACO</name>
<dbReference type="EMBL" id="MXAL01000010">
    <property type="protein sequence ID" value="OWF32373.1"/>
    <property type="molecule type" value="Genomic_DNA"/>
</dbReference>
<evidence type="ECO:0008006" key="4">
    <source>
        <dbReference type="Google" id="ProtNLM"/>
    </source>
</evidence>
<dbReference type="Proteomes" id="UP000196649">
    <property type="component" value="Unassembled WGS sequence"/>
</dbReference>
<feature type="chain" id="PRO_5039553109" description="Lipoprotein" evidence="1">
    <location>
        <begin position="18"/>
        <end position="248"/>
    </location>
</feature>
<evidence type="ECO:0000256" key="1">
    <source>
        <dbReference type="SAM" id="SignalP"/>
    </source>
</evidence>
<sequence>MKLKVLVVMMFSLFVLTGCQNQPSTHEQKIKVEQRNKTIKTNQKKWNEKLKNIKTLDQNEFKNAFIKIPNGYDDESTSLKNLESGNQYLVKGQLINLKSMIDRPIAPETEATVYISKVISGDKKLQGKTIKTVFAGGLTKGKYLYGDYGIKDNQKIIYYPSATFPIPKIGSHLIMGIGNYHPDSKRQEEMYEKFGLTKNNFYTINNPETTFWVKTNGKYQVNNPAFNNKAAEHKFKNIYKLTDKFNRQ</sequence>
<protein>
    <recommendedName>
        <fullName evidence="4">Lipoprotein</fullName>
    </recommendedName>
</protein>
<proteinExistence type="predicted"/>
<accession>A0A210P7B1</accession>
<evidence type="ECO:0000313" key="2">
    <source>
        <dbReference type="EMBL" id="OWF32373.1"/>
    </source>
</evidence>
<reference evidence="2 3" key="1">
    <citation type="submission" date="2017-03" db="EMBL/GenBank/DDBJ databases">
        <title>Genome sequence of Lactobacillus kimchii KACC 12383.</title>
        <authorList>
            <person name="Chun J."/>
        </authorList>
    </citation>
    <scope>NUCLEOTIDE SEQUENCE [LARGE SCALE GENOMIC DNA]</scope>
    <source>
        <strain evidence="2 3">KACC 12383</strain>
    </source>
</reference>
<feature type="signal peptide" evidence="1">
    <location>
        <begin position="1"/>
        <end position="17"/>
    </location>
</feature>
<evidence type="ECO:0000313" key="3">
    <source>
        <dbReference type="Proteomes" id="UP000196649"/>
    </source>
</evidence>
<comment type="caution">
    <text evidence="2">The sequence shown here is derived from an EMBL/GenBank/DDBJ whole genome shotgun (WGS) entry which is preliminary data.</text>
</comment>
<dbReference type="PROSITE" id="PS51257">
    <property type="entry name" value="PROKAR_LIPOPROTEIN"/>
    <property type="match status" value="1"/>
</dbReference>
<organism evidence="2 3">
    <name type="scientific">Companilactobacillus kimchii</name>
    <dbReference type="NCBI Taxonomy" id="2801452"/>
    <lineage>
        <taxon>Bacteria</taxon>
        <taxon>Bacillati</taxon>
        <taxon>Bacillota</taxon>
        <taxon>Bacilli</taxon>
        <taxon>Lactobacillales</taxon>
        <taxon>Lactobacillaceae</taxon>
        <taxon>Companilactobacillus</taxon>
    </lineage>
</organism>
<gene>
    <name evidence="2" type="ORF">LKACC12383_02159</name>
</gene>